<dbReference type="EMBL" id="GL945475">
    <property type="protein sequence ID" value="EGO03268.1"/>
    <property type="molecule type" value="Genomic_DNA"/>
</dbReference>
<evidence type="ECO:0000313" key="2">
    <source>
        <dbReference type="EMBL" id="EGO03268.1"/>
    </source>
</evidence>
<name>F8PK28_SERL3</name>
<proteinExistence type="predicted"/>
<evidence type="ECO:0000313" key="3">
    <source>
        <dbReference type="Proteomes" id="UP000008063"/>
    </source>
</evidence>
<evidence type="ECO:0000256" key="1">
    <source>
        <dbReference type="SAM" id="MobiDB-lite"/>
    </source>
</evidence>
<dbReference type="AlphaFoldDB" id="F8PK28"/>
<feature type="compositionally biased region" description="Basic and acidic residues" evidence="1">
    <location>
        <begin position="52"/>
        <end position="62"/>
    </location>
</feature>
<dbReference type="InParanoid" id="F8PK28"/>
<gene>
    <name evidence="2" type="ORF">SERLA73DRAFT_129539</name>
</gene>
<organism evidence="3">
    <name type="scientific">Serpula lacrymans var. lacrymans (strain S7.3)</name>
    <name type="common">Dry rot fungus</name>
    <dbReference type="NCBI Taxonomy" id="936435"/>
    <lineage>
        <taxon>Eukaryota</taxon>
        <taxon>Fungi</taxon>
        <taxon>Dikarya</taxon>
        <taxon>Basidiomycota</taxon>
        <taxon>Agaricomycotina</taxon>
        <taxon>Agaricomycetes</taxon>
        <taxon>Agaricomycetidae</taxon>
        <taxon>Boletales</taxon>
        <taxon>Coniophorineae</taxon>
        <taxon>Serpulaceae</taxon>
        <taxon>Serpula</taxon>
    </lineage>
</organism>
<keyword evidence="3" id="KW-1185">Reference proteome</keyword>
<dbReference type="HOGENOM" id="CLU_2905550_0_0_1"/>
<accession>F8PK28</accession>
<reference evidence="3" key="1">
    <citation type="journal article" date="2011" name="Science">
        <title>The plant cell wall-decomposing machinery underlies the functional diversity of forest fungi.</title>
        <authorList>
            <person name="Eastwood D.C."/>
            <person name="Floudas D."/>
            <person name="Binder M."/>
            <person name="Majcherczyk A."/>
            <person name="Schneider P."/>
            <person name="Aerts A."/>
            <person name="Asiegbu F.O."/>
            <person name="Baker S.E."/>
            <person name="Barry K."/>
            <person name="Bendiksby M."/>
            <person name="Blumentritt M."/>
            <person name="Coutinho P.M."/>
            <person name="Cullen D."/>
            <person name="de Vries R.P."/>
            <person name="Gathman A."/>
            <person name="Goodell B."/>
            <person name="Henrissat B."/>
            <person name="Ihrmark K."/>
            <person name="Kauserud H."/>
            <person name="Kohler A."/>
            <person name="LaButti K."/>
            <person name="Lapidus A."/>
            <person name="Lavin J.L."/>
            <person name="Lee Y.-H."/>
            <person name="Lindquist E."/>
            <person name="Lilly W."/>
            <person name="Lucas S."/>
            <person name="Morin E."/>
            <person name="Murat C."/>
            <person name="Oguiza J.A."/>
            <person name="Park J."/>
            <person name="Pisabarro A.G."/>
            <person name="Riley R."/>
            <person name="Rosling A."/>
            <person name="Salamov A."/>
            <person name="Schmidt O."/>
            <person name="Schmutz J."/>
            <person name="Skrede I."/>
            <person name="Stenlid J."/>
            <person name="Wiebenga A."/>
            <person name="Xie X."/>
            <person name="Kuees U."/>
            <person name="Hibbett D.S."/>
            <person name="Hoffmeister D."/>
            <person name="Hoegberg N."/>
            <person name="Martin F."/>
            <person name="Grigoriev I.V."/>
            <person name="Watkinson S.C."/>
        </authorList>
    </citation>
    <scope>NUCLEOTIDE SEQUENCE [LARGE SCALE GENOMIC DNA]</scope>
    <source>
        <strain evidence="3">strain S7.3</strain>
    </source>
</reference>
<protein>
    <submittedName>
        <fullName evidence="2">Uncharacterized protein</fullName>
    </submittedName>
</protein>
<sequence length="62" mass="6678">MYMHASNSDLFLLSSESGATLSKLIKFESSSCTNYEGQAGKQGTKFDLGCSKTERKGTTSCD</sequence>
<feature type="region of interest" description="Disordered" evidence="1">
    <location>
        <begin position="36"/>
        <end position="62"/>
    </location>
</feature>
<dbReference type="Proteomes" id="UP000008063">
    <property type="component" value="Unassembled WGS sequence"/>
</dbReference>